<dbReference type="PANTHER" id="PTHR48086">
    <property type="entry name" value="SODIUM/PROLINE SYMPORTER-RELATED"/>
    <property type="match status" value="1"/>
</dbReference>
<evidence type="ECO:0000256" key="4">
    <source>
        <dbReference type="ARBA" id="ARBA00022692"/>
    </source>
</evidence>
<keyword evidence="10" id="KW-1185">Reference proteome</keyword>
<dbReference type="Gene3D" id="1.20.1730.10">
    <property type="entry name" value="Sodium/glucose cotransporter"/>
    <property type="match status" value="1"/>
</dbReference>
<gene>
    <name evidence="9" type="primary">panF</name>
    <name evidence="9" type="ORF">Mal52_52990</name>
</gene>
<feature type="transmembrane region" description="Helical" evidence="8">
    <location>
        <begin position="577"/>
        <end position="598"/>
    </location>
</feature>
<feature type="transmembrane region" description="Helical" evidence="8">
    <location>
        <begin position="618"/>
        <end position="636"/>
    </location>
</feature>
<feature type="transmembrane region" description="Helical" evidence="8">
    <location>
        <begin position="229"/>
        <end position="247"/>
    </location>
</feature>
<keyword evidence="5 8" id="KW-1133">Transmembrane helix</keyword>
<keyword evidence="4 8" id="KW-0812">Transmembrane</keyword>
<comment type="similarity">
    <text evidence="2 7">Belongs to the sodium:solute symporter (SSF) (TC 2.A.21) family.</text>
</comment>
<dbReference type="InterPro" id="IPR001734">
    <property type="entry name" value="Na/solute_symporter"/>
</dbReference>
<evidence type="ECO:0000256" key="3">
    <source>
        <dbReference type="ARBA" id="ARBA00022448"/>
    </source>
</evidence>
<feature type="transmembrane region" description="Helical" evidence="8">
    <location>
        <begin position="471"/>
        <end position="497"/>
    </location>
</feature>
<feature type="transmembrane region" description="Helical" evidence="8">
    <location>
        <begin position="17"/>
        <end position="35"/>
    </location>
</feature>
<keyword evidence="3" id="KW-0813">Transport</keyword>
<feature type="transmembrane region" description="Helical" evidence="8">
    <location>
        <begin position="134"/>
        <end position="154"/>
    </location>
</feature>
<dbReference type="EMBL" id="CP036276">
    <property type="protein sequence ID" value="QDU46777.1"/>
    <property type="molecule type" value="Genomic_DNA"/>
</dbReference>
<evidence type="ECO:0000313" key="9">
    <source>
        <dbReference type="EMBL" id="QDU46777.1"/>
    </source>
</evidence>
<protein>
    <submittedName>
        <fullName evidence="9">Sodium/pantothenate symporter</fullName>
    </submittedName>
</protein>
<evidence type="ECO:0000313" key="10">
    <source>
        <dbReference type="Proteomes" id="UP000319383"/>
    </source>
</evidence>
<dbReference type="AlphaFoldDB" id="A0A517ZWA1"/>
<dbReference type="Pfam" id="PF00474">
    <property type="entry name" value="SSF"/>
    <property type="match status" value="3"/>
</dbReference>
<evidence type="ECO:0000256" key="6">
    <source>
        <dbReference type="ARBA" id="ARBA00023136"/>
    </source>
</evidence>
<sequence length="660" mass="71823">MSDGLNITPVLAAGSNAALYTFLAYTLAVFGLAAMSNQLLKSKSFMSEYFLGSRSLGVWAFALTFAATSASGGSFTGFPSKIYSHGWTLALWIGSYMVVPICAMGLLGKRINQVARISGSITVPDVLRDRFHSAAFGILATLLIVFFMTFNLVAQFKAGATILTTLLSDVELYHNATASVNAMTAGVPFLAAVDPGYLICLFAFGVAVIIYTTYGGFHAVVWTDVMQGVVMVIGVMIMLPLAIWQAGGMQHATEEMAKMTPPRIGTVTLQLSEPQQDSFVLQAQTWLKAPGEDQQERLFRVSKNTSIPPGGTQVQEVDVVEITTPEEIARISGQLERDPVTDQLPVEYQLADIEVSEYEFGAGKRGVYVVGPGPHKSNSNGFLPLSLAISFFFMWAISGAGQPSSMVRLMAFNSSTTLRRSIFTVTLYFSFIYFPLVVIFCCARILLPGMDSTTDRIMPEMAILLTKNVGMLWLAGLLVAAPFAAVMSTVDSFLLMISSAVVRDIYQRNINPKASEKTVKLLSYACTFVVGSGAMLGALNPPQYLQDIIVYTGGGLAACFLGPMVFTLYWPRANAPGVISGMLAGFVAHLSMYVAGIFMFEDFFQNVRPYQLFDFDPVVIGLFVSFIAVYVVTLMTPPPPAELVDRYFRKKYLHNTSAEE</sequence>
<evidence type="ECO:0000256" key="1">
    <source>
        <dbReference type="ARBA" id="ARBA00004141"/>
    </source>
</evidence>
<feature type="transmembrane region" description="Helical" evidence="8">
    <location>
        <begin position="422"/>
        <end position="447"/>
    </location>
</feature>
<feature type="transmembrane region" description="Helical" evidence="8">
    <location>
        <begin position="518"/>
        <end position="536"/>
    </location>
</feature>
<dbReference type="GO" id="GO:0015233">
    <property type="term" value="F:pantothenate transmembrane transporter activity"/>
    <property type="evidence" value="ECO:0007669"/>
    <property type="project" value="TreeGrafter"/>
</dbReference>
<dbReference type="InterPro" id="IPR038377">
    <property type="entry name" value="Na/Glc_symporter_sf"/>
</dbReference>
<dbReference type="InterPro" id="IPR050277">
    <property type="entry name" value="Sodium:Solute_Symporter"/>
</dbReference>
<feature type="transmembrane region" description="Helical" evidence="8">
    <location>
        <begin position="382"/>
        <end position="401"/>
    </location>
</feature>
<evidence type="ECO:0000256" key="8">
    <source>
        <dbReference type="SAM" id="Phobius"/>
    </source>
</evidence>
<feature type="transmembrane region" description="Helical" evidence="8">
    <location>
        <begin position="56"/>
        <end position="75"/>
    </location>
</feature>
<organism evidence="9 10">
    <name type="scientific">Symmachiella dynata</name>
    <dbReference type="NCBI Taxonomy" id="2527995"/>
    <lineage>
        <taxon>Bacteria</taxon>
        <taxon>Pseudomonadati</taxon>
        <taxon>Planctomycetota</taxon>
        <taxon>Planctomycetia</taxon>
        <taxon>Planctomycetales</taxon>
        <taxon>Planctomycetaceae</taxon>
        <taxon>Symmachiella</taxon>
    </lineage>
</organism>
<evidence type="ECO:0000256" key="5">
    <source>
        <dbReference type="ARBA" id="ARBA00022989"/>
    </source>
</evidence>
<keyword evidence="6 8" id="KW-0472">Membrane</keyword>
<proteinExistence type="inferred from homology"/>
<evidence type="ECO:0000256" key="7">
    <source>
        <dbReference type="RuleBase" id="RU362091"/>
    </source>
</evidence>
<dbReference type="PANTHER" id="PTHR48086:SF4">
    <property type="entry name" value="SODIUM_PANTOTHENATE SYMPORTER"/>
    <property type="match status" value="1"/>
</dbReference>
<accession>A0A517ZWA1</accession>
<name>A0A517ZWA1_9PLAN</name>
<dbReference type="KEGG" id="sdyn:Mal52_52990"/>
<evidence type="ECO:0000256" key="2">
    <source>
        <dbReference type="ARBA" id="ARBA00006434"/>
    </source>
</evidence>
<dbReference type="Proteomes" id="UP000319383">
    <property type="component" value="Chromosome"/>
</dbReference>
<reference evidence="9 10" key="1">
    <citation type="submission" date="2019-02" db="EMBL/GenBank/DDBJ databases">
        <title>Deep-cultivation of Planctomycetes and their phenomic and genomic characterization uncovers novel biology.</title>
        <authorList>
            <person name="Wiegand S."/>
            <person name="Jogler M."/>
            <person name="Boedeker C."/>
            <person name="Pinto D."/>
            <person name="Vollmers J."/>
            <person name="Rivas-Marin E."/>
            <person name="Kohn T."/>
            <person name="Peeters S.H."/>
            <person name="Heuer A."/>
            <person name="Rast P."/>
            <person name="Oberbeckmann S."/>
            <person name="Bunk B."/>
            <person name="Jeske O."/>
            <person name="Meyerdierks A."/>
            <person name="Storesund J.E."/>
            <person name="Kallscheuer N."/>
            <person name="Luecker S."/>
            <person name="Lage O.M."/>
            <person name="Pohl T."/>
            <person name="Merkel B.J."/>
            <person name="Hornburger P."/>
            <person name="Mueller R.-W."/>
            <person name="Bruemmer F."/>
            <person name="Labrenz M."/>
            <person name="Spormann A.M."/>
            <person name="Op den Camp H."/>
            <person name="Overmann J."/>
            <person name="Amann R."/>
            <person name="Jetten M.S.M."/>
            <person name="Mascher T."/>
            <person name="Medema M.H."/>
            <person name="Devos D.P."/>
            <person name="Kaster A.-K."/>
            <person name="Ovreas L."/>
            <person name="Rohde M."/>
            <person name="Galperin M.Y."/>
            <person name="Jogler C."/>
        </authorList>
    </citation>
    <scope>NUCLEOTIDE SEQUENCE [LARGE SCALE GENOMIC DNA]</scope>
    <source>
        <strain evidence="9 10">Mal52</strain>
    </source>
</reference>
<feature type="transmembrane region" description="Helical" evidence="8">
    <location>
        <begin position="548"/>
        <end position="570"/>
    </location>
</feature>
<feature type="transmembrane region" description="Helical" evidence="8">
    <location>
        <begin position="87"/>
        <end position="107"/>
    </location>
</feature>
<comment type="subcellular location">
    <subcellularLocation>
        <location evidence="1">Membrane</location>
        <topology evidence="1">Multi-pass membrane protein</topology>
    </subcellularLocation>
</comment>
<feature type="transmembrane region" description="Helical" evidence="8">
    <location>
        <begin position="196"/>
        <end position="217"/>
    </location>
</feature>
<dbReference type="RefSeq" id="WP_145379282.1">
    <property type="nucleotide sequence ID" value="NZ_CP036276.1"/>
</dbReference>
<dbReference type="GO" id="GO:0005886">
    <property type="term" value="C:plasma membrane"/>
    <property type="evidence" value="ECO:0007669"/>
    <property type="project" value="TreeGrafter"/>
</dbReference>
<dbReference type="PROSITE" id="PS50283">
    <property type="entry name" value="NA_SOLUT_SYMP_3"/>
    <property type="match status" value="1"/>
</dbReference>